<protein>
    <submittedName>
        <fullName evidence="2">Uncharacterized protein</fullName>
    </submittedName>
</protein>
<organism evidence="2 3">
    <name type="scientific">Flavobacterium hydrocarbonoxydans</name>
    <dbReference type="NCBI Taxonomy" id="2683249"/>
    <lineage>
        <taxon>Bacteria</taxon>
        <taxon>Pseudomonadati</taxon>
        <taxon>Bacteroidota</taxon>
        <taxon>Flavobacteriia</taxon>
        <taxon>Flavobacteriales</taxon>
        <taxon>Flavobacteriaceae</taxon>
        <taxon>Flavobacterium</taxon>
    </lineage>
</organism>
<feature type="transmembrane region" description="Helical" evidence="1">
    <location>
        <begin position="30"/>
        <end position="49"/>
    </location>
</feature>
<evidence type="ECO:0000313" key="2">
    <source>
        <dbReference type="EMBL" id="MWB94390.1"/>
    </source>
</evidence>
<dbReference type="AlphaFoldDB" id="A0A6I4NIM1"/>
<sequence>MKTIKNINTFAVGLPFLILLTYPIAKESAYFFALFSTMATGFIQVLLAIKLIVREPSNRNLQIYFAGVIFFFCLWFINSQIYYNDTIDYILFGIPPVLAIYLSILIYKKL</sequence>
<feature type="transmembrane region" description="Helical" evidence="1">
    <location>
        <begin position="89"/>
        <end position="107"/>
    </location>
</feature>
<keyword evidence="1" id="KW-0812">Transmembrane</keyword>
<dbReference type="RefSeq" id="WP_160374396.1">
    <property type="nucleotide sequence ID" value="NZ_WSTB01000004.1"/>
</dbReference>
<accession>A0A6I4NIM1</accession>
<evidence type="ECO:0000313" key="3">
    <source>
        <dbReference type="Proteomes" id="UP000471501"/>
    </source>
</evidence>
<feature type="transmembrane region" description="Helical" evidence="1">
    <location>
        <begin position="61"/>
        <end position="83"/>
    </location>
</feature>
<keyword evidence="1" id="KW-0472">Membrane</keyword>
<dbReference type="EMBL" id="WSTB01000004">
    <property type="protein sequence ID" value="MWB94390.1"/>
    <property type="molecule type" value="Genomic_DNA"/>
</dbReference>
<proteinExistence type="predicted"/>
<comment type="caution">
    <text evidence="2">The sequence shown here is derived from an EMBL/GenBank/DDBJ whole genome shotgun (WGS) entry which is preliminary data.</text>
</comment>
<name>A0A6I4NIM1_9FLAO</name>
<dbReference type="Proteomes" id="UP000471501">
    <property type="component" value="Unassembled WGS sequence"/>
</dbReference>
<evidence type="ECO:0000256" key="1">
    <source>
        <dbReference type="SAM" id="Phobius"/>
    </source>
</evidence>
<gene>
    <name evidence="2" type="ORF">GON26_08450</name>
</gene>
<keyword evidence="1" id="KW-1133">Transmembrane helix</keyword>
<keyword evidence="3" id="KW-1185">Reference proteome</keyword>
<reference evidence="2 3" key="1">
    <citation type="submission" date="2019-12" db="EMBL/GenBank/DDBJ databases">
        <authorList>
            <person name="Kim Y.S."/>
        </authorList>
    </citation>
    <scope>NUCLEOTIDE SEQUENCE [LARGE SCALE GENOMIC DNA]</scope>
    <source>
        <strain evidence="2 3">GA093</strain>
    </source>
</reference>
<feature type="transmembrane region" description="Helical" evidence="1">
    <location>
        <begin position="7"/>
        <end position="24"/>
    </location>
</feature>